<dbReference type="InterPro" id="IPR020588">
    <property type="entry name" value="RecA_ATP-bd"/>
</dbReference>
<sequence length="392" mass="42692">MLACNLFRGFGNGQRDPTSKIRVGTGCAVIDDALCGGFSHALGGISCISGGSGTGKTTIALNVLASHLLAQSSWHVAVIDTTGTFDVVRLLDVLIHRLRAQVCSESTSVASDEELAKRAEGLLERVRIMRVFDFTGLMEAIRELKEKLGEPNRMVVEHGRGIGSGRTESGCNKVTRAMIPDSEDEDDEMLLDPSPEKNLDGLEETLSMESDEVTKEAENLLKMIVIDNVTHVAGPTLKKNYVQGQAFLTSFLRELTYLSRENRLGVILLNTTVTPRDVPSEKSEGTMPDQTNAARENLPNCINQHSIFTSTTSYPALGKTFPYYLDVHVLLSSLPRTTANAVNIYGSGNGRISATKPAQLVNVLEVLADRWEARIGHWCSFTIEKGVELLPS</sequence>
<keyword evidence="5" id="KW-1185">Reference proteome</keyword>
<protein>
    <submittedName>
        <fullName evidence="4">P-loop containing nucleoside triphosphate hydrolase protein</fullName>
    </submittedName>
</protein>
<dbReference type="GO" id="GO:0033063">
    <property type="term" value="C:Rad51B-Rad51C-Rad51D-XRCC2 complex"/>
    <property type="evidence" value="ECO:0007669"/>
    <property type="project" value="TreeGrafter"/>
</dbReference>
<dbReference type="Gene3D" id="3.40.50.300">
    <property type="entry name" value="P-loop containing nucleotide triphosphate hydrolases"/>
    <property type="match status" value="1"/>
</dbReference>
<dbReference type="AlphaFoldDB" id="A0A6A6NW57"/>
<feature type="domain" description="RecA family profile 1" evidence="3">
    <location>
        <begin position="19"/>
        <end position="272"/>
    </location>
</feature>
<dbReference type="GO" id="GO:0005657">
    <property type="term" value="C:replication fork"/>
    <property type="evidence" value="ECO:0007669"/>
    <property type="project" value="TreeGrafter"/>
</dbReference>
<dbReference type="PROSITE" id="PS50162">
    <property type="entry name" value="RECA_2"/>
    <property type="match status" value="1"/>
</dbReference>
<dbReference type="GO" id="GO:0016787">
    <property type="term" value="F:hydrolase activity"/>
    <property type="evidence" value="ECO:0007669"/>
    <property type="project" value="UniProtKB-KW"/>
</dbReference>
<dbReference type="GO" id="GO:0000400">
    <property type="term" value="F:four-way junction DNA binding"/>
    <property type="evidence" value="ECO:0007669"/>
    <property type="project" value="TreeGrafter"/>
</dbReference>
<dbReference type="GO" id="GO:0007131">
    <property type="term" value="P:reciprocal meiotic recombination"/>
    <property type="evidence" value="ECO:0007669"/>
    <property type="project" value="TreeGrafter"/>
</dbReference>
<dbReference type="Proteomes" id="UP000799766">
    <property type="component" value="Unassembled WGS sequence"/>
</dbReference>
<organism evidence="4 5">
    <name type="scientific">Lineolata rhizophorae</name>
    <dbReference type="NCBI Taxonomy" id="578093"/>
    <lineage>
        <taxon>Eukaryota</taxon>
        <taxon>Fungi</taxon>
        <taxon>Dikarya</taxon>
        <taxon>Ascomycota</taxon>
        <taxon>Pezizomycotina</taxon>
        <taxon>Dothideomycetes</taxon>
        <taxon>Dothideomycetes incertae sedis</taxon>
        <taxon>Lineolatales</taxon>
        <taxon>Lineolataceae</taxon>
        <taxon>Lineolata</taxon>
    </lineage>
</organism>
<dbReference type="GO" id="GO:0000723">
    <property type="term" value="P:telomere maintenance"/>
    <property type="evidence" value="ECO:0007669"/>
    <property type="project" value="TreeGrafter"/>
</dbReference>
<comment type="subcellular location">
    <subcellularLocation>
        <location evidence="1">Nucleus</location>
    </subcellularLocation>
</comment>
<dbReference type="PANTHER" id="PTHR46457:SF1">
    <property type="entry name" value="DNA REPAIR PROTEIN RAD51 HOMOLOG 4"/>
    <property type="match status" value="1"/>
</dbReference>
<evidence type="ECO:0000313" key="4">
    <source>
        <dbReference type="EMBL" id="KAF2455951.1"/>
    </source>
</evidence>
<dbReference type="InterPro" id="IPR027417">
    <property type="entry name" value="P-loop_NTPase"/>
</dbReference>
<dbReference type="GO" id="GO:0005815">
    <property type="term" value="C:microtubule organizing center"/>
    <property type="evidence" value="ECO:0007669"/>
    <property type="project" value="TreeGrafter"/>
</dbReference>
<evidence type="ECO:0000313" key="5">
    <source>
        <dbReference type="Proteomes" id="UP000799766"/>
    </source>
</evidence>
<evidence type="ECO:0000259" key="3">
    <source>
        <dbReference type="PROSITE" id="PS50162"/>
    </source>
</evidence>
<dbReference type="GO" id="GO:0140664">
    <property type="term" value="F:ATP-dependent DNA damage sensor activity"/>
    <property type="evidence" value="ECO:0007669"/>
    <property type="project" value="InterPro"/>
</dbReference>
<proteinExistence type="predicted"/>
<gene>
    <name evidence="4" type="ORF">BDY21DRAFT_64389</name>
</gene>
<keyword evidence="2" id="KW-0539">Nucleus</keyword>
<reference evidence="4" key="1">
    <citation type="journal article" date="2020" name="Stud. Mycol.">
        <title>101 Dothideomycetes genomes: a test case for predicting lifestyles and emergence of pathogens.</title>
        <authorList>
            <person name="Haridas S."/>
            <person name="Albert R."/>
            <person name="Binder M."/>
            <person name="Bloem J."/>
            <person name="Labutti K."/>
            <person name="Salamov A."/>
            <person name="Andreopoulos B."/>
            <person name="Baker S."/>
            <person name="Barry K."/>
            <person name="Bills G."/>
            <person name="Bluhm B."/>
            <person name="Cannon C."/>
            <person name="Castanera R."/>
            <person name="Culley D."/>
            <person name="Daum C."/>
            <person name="Ezra D."/>
            <person name="Gonzalez J."/>
            <person name="Henrissat B."/>
            <person name="Kuo A."/>
            <person name="Liang C."/>
            <person name="Lipzen A."/>
            <person name="Lutzoni F."/>
            <person name="Magnuson J."/>
            <person name="Mondo S."/>
            <person name="Nolan M."/>
            <person name="Ohm R."/>
            <person name="Pangilinan J."/>
            <person name="Park H.-J."/>
            <person name="Ramirez L."/>
            <person name="Alfaro M."/>
            <person name="Sun H."/>
            <person name="Tritt A."/>
            <person name="Yoshinaga Y."/>
            <person name="Zwiers L.-H."/>
            <person name="Turgeon B."/>
            <person name="Goodwin S."/>
            <person name="Spatafora J."/>
            <person name="Crous P."/>
            <person name="Grigoriev I."/>
        </authorList>
    </citation>
    <scope>NUCLEOTIDE SEQUENCE</scope>
    <source>
        <strain evidence="4">ATCC 16933</strain>
    </source>
</reference>
<dbReference type="SUPFAM" id="SSF52540">
    <property type="entry name" value="P-loop containing nucleoside triphosphate hydrolases"/>
    <property type="match status" value="1"/>
</dbReference>
<keyword evidence="4" id="KW-0378">Hydrolase</keyword>
<dbReference type="OrthoDB" id="336321at2759"/>
<dbReference type="InterPro" id="IPR051988">
    <property type="entry name" value="HRR_RAD51_Paralog"/>
</dbReference>
<dbReference type="GO" id="GO:0005524">
    <property type="term" value="F:ATP binding"/>
    <property type="evidence" value="ECO:0007669"/>
    <property type="project" value="InterPro"/>
</dbReference>
<name>A0A6A6NW57_9PEZI</name>
<dbReference type="GO" id="GO:0042148">
    <property type="term" value="P:DNA strand invasion"/>
    <property type="evidence" value="ECO:0007669"/>
    <property type="project" value="TreeGrafter"/>
</dbReference>
<dbReference type="GO" id="GO:0000724">
    <property type="term" value="P:double-strand break repair via homologous recombination"/>
    <property type="evidence" value="ECO:0007669"/>
    <property type="project" value="TreeGrafter"/>
</dbReference>
<evidence type="ECO:0000256" key="2">
    <source>
        <dbReference type="ARBA" id="ARBA00023242"/>
    </source>
</evidence>
<dbReference type="PANTHER" id="PTHR46457">
    <property type="entry name" value="DNA REPAIR PROTEIN RAD51 HOMOLOG 4"/>
    <property type="match status" value="1"/>
</dbReference>
<evidence type="ECO:0000256" key="1">
    <source>
        <dbReference type="ARBA" id="ARBA00004123"/>
    </source>
</evidence>
<dbReference type="EMBL" id="MU001685">
    <property type="protein sequence ID" value="KAF2455951.1"/>
    <property type="molecule type" value="Genomic_DNA"/>
</dbReference>
<accession>A0A6A6NW57</accession>
<dbReference type="GO" id="GO:0003697">
    <property type="term" value="F:single-stranded DNA binding"/>
    <property type="evidence" value="ECO:0007669"/>
    <property type="project" value="TreeGrafter"/>
</dbReference>